<evidence type="ECO:0008006" key="3">
    <source>
        <dbReference type="Google" id="ProtNLM"/>
    </source>
</evidence>
<dbReference type="InterPro" id="IPR016181">
    <property type="entry name" value="Acyl_CoA_acyltransferase"/>
</dbReference>
<evidence type="ECO:0000313" key="2">
    <source>
        <dbReference type="Proteomes" id="UP000580568"/>
    </source>
</evidence>
<dbReference type="Proteomes" id="UP000580568">
    <property type="component" value="Unassembled WGS sequence"/>
</dbReference>
<name>A0A6V8SF87_9CLOT</name>
<dbReference type="Gene3D" id="3.40.630.30">
    <property type="match status" value="1"/>
</dbReference>
<comment type="caution">
    <text evidence="1">The sequence shown here is derived from an EMBL/GenBank/DDBJ whole genome shotgun (WGS) entry which is preliminary data.</text>
</comment>
<keyword evidence="2" id="KW-1185">Reference proteome</keyword>
<organism evidence="1 2">
    <name type="scientific">Clostridium fungisolvens</name>
    <dbReference type="NCBI Taxonomy" id="1604897"/>
    <lineage>
        <taxon>Bacteria</taxon>
        <taxon>Bacillati</taxon>
        <taxon>Bacillota</taxon>
        <taxon>Clostridia</taxon>
        <taxon>Eubacteriales</taxon>
        <taxon>Clostridiaceae</taxon>
        <taxon>Clostridium</taxon>
    </lineage>
</organism>
<dbReference type="SUPFAM" id="SSF55729">
    <property type="entry name" value="Acyl-CoA N-acyltransferases (Nat)"/>
    <property type="match status" value="1"/>
</dbReference>
<dbReference type="AlphaFoldDB" id="A0A6V8SF87"/>
<dbReference type="EMBL" id="BLZR01000001">
    <property type="protein sequence ID" value="GFP75376.1"/>
    <property type="molecule type" value="Genomic_DNA"/>
</dbReference>
<evidence type="ECO:0000313" key="1">
    <source>
        <dbReference type="EMBL" id="GFP75376.1"/>
    </source>
</evidence>
<proteinExistence type="predicted"/>
<protein>
    <recommendedName>
        <fullName evidence="3">GNAT family N-acetyltransferase</fullName>
    </recommendedName>
</protein>
<reference evidence="1 2" key="1">
    <citation type="submission" date="2020-07" db="EMBL/GenBank/DDBJ databases">
        <title>A new beta-1,3-glucan-decomposing anaerobic bacterium isolated from anoxic soil subjected to biological soil disinfestation.</title>
        <authorList>
            <person name="Ueki A."/>
            <person name="Tonouchi A."/>
        </authorList>
    </citation>
    <scope>NUCLEOTIDE SEQUENCE [LARGE SCALE GENOMIC DNA]</scope>
    <source>
        <strain evidence="1 2">TW1</strain>
    </source>
</reference>
<sequence length="185" mass="21926">MTLQNIYTNCPIYKGSFISLRQTKLEDTEGLLNCYSDEKAVPFFNSDNCNGDNFHYTTKERMRQAIEFWNFSYIHKYFIRWTIILNDTNEKLGTIEMFHRIADDEFNHYGLLRIDLQSHYETEPIISDILQIANNNFFDAFDVKAILTKAIPAASERILALTNQGYYPLGRKFMIYDDYYMLEKK</sequence>
<gene>
    <name evidence="1" type="ORF">bsdtw1_01453</name>
</gene>
<dbReference type="RefSeq" id="WP_183276886.1">
    <property type="nucleotide sequence ID" value="NZ_BLZR01000001.1"/>
</dbReference>
<accession>A0A6V8SF87</accession>